<dbReference type="Gene3D" id="1.20.120.550">
    <property type="entry name" value="Membrane associated eicosanoid/glutathione metabolism-like domain"/>
    <property type="match status" value="1"/>
</dbReference>
<dbReference type="SUPFAM" id="SSF161084">
    <property type="entry name" value="MAPEG domain-like"/>
    <property type="match status" value="1"/>
</dbReference>
<dbReference type="Proteomes" id="UP000507470">
    <property type="component" value="Unassembled WGS sequence"/>
</dbReference>
<dbReference type="PANTHER" id="PTHR10250">
    <property type="entry name" value="MICROSOMAL GLUTATHIONE S-TRANSFERASE"/>
    <property type="match status" value="1"/>
</dbReference>
<organism evidence="6 7">
    <name type="scientific">Mytilus coruscus</name>
    <name type="common">Sea mussel</name>
    <dbReference type="NCBI Taxonomy" id="42192"/>
    <lineage>
        <taxon>Eukaryota</taxon>
        <taxon>Metazoa</taxon>
        <taxon>Spiralia</taxon>
        <taxon>Lophotrochozoa</taxon>
        <taxon>Mollusca</taxon>
        <taxon>Bivalvia</taxon>
        <taxon>Autobranchia</taxon>
        <taxon>Pteriomorphia</taxon>
        <taxon>Mytilida</taxon>
        <taxon>Mytiloidea</taxon>
        <taxon>Mytilidae</taxon>
        <taxon>Mytilinae</taxon>
        <taxon>Mytilus</taxon>
    </lineage>
</organism>
<feature type="transmembrane region" description="Helical" evidence="5">
    <location>
        <begin position="12"/>
        <end position="30"/>
    </location>
</feature>
<dbReference type="OrthoDB" id="410651at2759"/>
<evidence type="ECO:0000313" key="6">
    <source>
        <dbReference type="EMBL" id="CAC5389167.1"/>
    </source>
</evidence>
<feature type="transmembrane region" description="Helical" evidence="5">
    <location>
        <begin position="64"/>
        <end position="82"/>
    </location>
</feature>
<evidence type="ECO:0000256" key="3">
    <source>
        <dbReference type="ARBA" id="ARBA00022989"/>
    </source>
</evidence>
<dbReference type="EC" id="2.5.1.18" evidence="6"/>
<sequence length="172" mass="19376">MAVVSKFPQGYGYVVLTGVGSALLLQWTMFRVFNTRRKVKDIEYPSLYHPGKEKLNCVVRAHQNILEGYPVFLMVLFVGGLQRPKICASAGWVWILGQVAYVYCYCSDDKTNRRYGKCIGYLGLLTMFGCTIEFGVRELMHKRILRTAIGVKNVVATKAKGLLPTVMKKQNG</sequence>
<dbReference type="GO" id="GO:0005783">
    <property type="term" value="C:endoplasmic reticulum"/>
    <property type="evidence" value="ECO:0007669"/>
    <property type="project" value="TreeGrafter"/>
</dbReference>
<accession>A0A6J8C3E2</accession>
<dbReference type="GO" id="GO:0016020">
    <property type="term" value="C:membrane"/>
    <property type="evidence" value="ECO:0007669"/>
    <property type="project" value="UniProtKB-SubCell"/>
</dbReference>
<dbReference type="PANTHER" id="PTHR10250:SF26">
    <property type="entry name" value="GLUTATHIONE S-TRANSFERASE 3, MITOCHONDRIAL"/>
    <property type="match status" value="1"/>
</dbReference>
<proteinExistence type="predicted"/>
<feature type="transmembrane region" description="Helical" evidence="5">
    <location>
        <begin position="118"/>
        <end position="136"/>
    </location>
</feature>
<name>A0A6J8C3E2_MYTCO</name>
<dbReference type="InterPro" id="IPR050997">
    <property type="entry name" value="MAPEG"/>
</dbReference>
<keyword evidence="3 5" id="KW-1133">Transmembrane helix</keyword>
<keyword evidence="2 5" id="KW-0812">Transmembrane</keyword>
<dbReference type="GO" id="GO:0006691">
    <property type="term" value="P:leukotriene metabolic process"/>
    <property type="evidence" value="ECO:0007669"/>
    <property type="project" value="UniProtKB-ARBA"/>
</dbReference>
<gene>
    <name evidence="6" type="ORF">MCOR_24370</name>
</gene>
<dbReference type="AlphaFoldDB" id="A0A6J8C3E2"/>
<feature type="transmembrane region" description="Helical" evidence="5">
    <location>
        <begin position="88"/>
        <end position="106"/>
    </location>
</feature>
<dbReference type="GO" id="GO:0004364">
    <property type="term" value="F:glutathione transferase activity"/>
    <property type="evidence" value="ECO:0007669"/>
    <property type="project" value="UniProtKB-EC"/>
</dbReference>
<evidence type="ECO:0000256" key="4">
    <source>
        <dbReference type="ARBA" id="ARBA00023136"/>
    </source>
</evidence>
<dbReference type="GO" id="GO:0005635">
    <property type="term" value="C:nuclear envelope"/>
    <property type="evidence" value="ECO:0007669"/>
    <property type="project" value="TreeGrafter"/>
</dbReference>
<evidence type="ECO:0000256" key="2">
    <source>
        <dbReference type="ARBA" id="ARBA00022692"/>
    </source>
</evidence>
<comment type="subcellular location">
    <subcellularLocation>
        <location evidence="1">Membrane</location>
        <topology evidence="1">Multi-pass membrane protein</topology>
    </subcellularLocation>
</comment>
<dbReference type="InterPro" id="IPR023352">
    <property type="entry name" value="MAPEG-like_dom_sf"/>
</dbReference>
<keyword evidence="7" id="KW-1185">Reference proteome</keyword>
<dbReference type="GO" id="GO:0004602">
    <property type="term" value="F:glutathione peroxidase activity"/>
    <property type="evidence" value="ECO:0007669"/>
    <property type="project" value="TreeGrafter"/>
</dbReference>
<keyword evidence="6" id="KW-0808">Transferase</keyword>
<protein>
    <submittedName>
        <fullName evidence="6">GST</fullName>
        <ecNumber evidence="6">2.5.1.18</ecNumber>
    </submittedName>
</protein>
<reference evidence="6 7" key="1">
    <citation type="submission" date="2020-06" db="EMBL/GenBank/DDBJ databases">
        <authorList>
            <person name="Li R."/>
            <person name="Bekaert M."/>
        </authorList>
    </citation>
    <scope>NUCLEOTIDE SEQUENCE [LARGE SCALE GENOMIC DNA]</scope>
    <source>
        <strain evidence="7">wild</strain>
    </source>
</reference>
<evidence type="ECO:0000313" key="7">
    <source>
        <dbReference type="Proteomes" id="UP000507470"/>
    </source>
</evidence>
<dbReference type="Pfam" id="PF01124">
    <property type="entry name" value="MAPEG"/>
    <property type="match status" value="1"/>
</dbReference>
<dbReference type="InterPro" id="IPR001129">
    <property type="entry name" value="Membr-assoc_MAPEG"/>
</dbReference>
<evidence type="ECO:0000256" key="1">
    <source>
        <dbReference type="ARBA" id="ARBA00004141"/>
    </source>
</evidence>
<evidence type="ECO:0000256" key="5">
    <source>
        <dbReference type="SAM" id="Phobius"/>
    </source>
</evidence>
<dbReference type="EMBL" id="CACVKT020004323">
    <property type="protein sequence ID" value="CAC5389167.1"/>
    <property type="molecule type" value="Genomic_DNA"/>
</dbReference>
<keyword evidence="4 5" id="KW-0472">Membrane</keyword>